<evidence type="ECO:0000256" key="5">
    <source>
        <dbReference type="ARBA" id="ARBA00004692"/>
    </source>
</evidence>
<dbReference type="AlphaFoldDB" id="A0AA41Z159"/>
<dbReference type="Pfam" id="PF02283">
    <property type="entry name" value="CobU"/>
    <property type="match status" value="1"/>
</dbReference>
<evidence type="ECO:0000256" key="7">
    <source>
        <dbReference type="ARBA" id="ARBA00007490"/>
    </source>
</evidence>
<dbReference type="PANTHER" id="PTHR34848:SF1">
    <property type="entry name" value="BIFUNCTIONAL ADENOSYLCOBALAMIN BIOSYNTHESIS PROTEIN COBU"/>
    <property type="match status" value="1"/>
</dbReference>
<evidence type="ECO:0000256" key="4">
    <source>
        <dbReference type="ARBA" id="ARBA00003889"/>
    </source>
</evidence>
<keyword evidence="10 14" id="KW-0547">Nucleotide-binding</keyword>
<dbReference type="Proteomes" id="UP001165667">
    <property type="component" value="Unassembled WGS sequence"/>
</dbReference>
<dbReference type="EC" id="2.7.7.62" evidence="14"/>
<keyword evidence="8 14" id="KW-0169">Cobalamin biosynthesis</keyword>
<comment type="caution">
    <text evidence="17">The sequence shown here is derived from an EMBL/GenBank/DDBJ whole genome shotgun (WGS) entry which is preliminary data.</text>
</comment>
<evidence type="ECO:0000256" key="8">
    <source>
        <dbReference type="ARBA" id="ARBA00022573"/>
    </source>
</evidence>
<proteinExistence type="inferred from homology"/>
<evidence type="ECO:0000256" key="1">
    <source>
        <dbReference type="ARBA" id="ARBA00000312"/>
    </source>
</evidence>
<feature type="active site" description="GMP-histidine intermediate" evidence="15">
    <location>
        <position position="61"/>
    </location>
</feature>
<sequence length="189" mass="19720">MIGSPTEPAALAVRSCLVLGGARSGKSAHAQALAEGSGLSPVYLATADIWDAEMESRVALHRAARDGRWRTVEEPLALSAALGREAVPGSLVVVDCLTLWLTNLMLGGHDIEKAVQGLAACLGNLPAPVILVSNEVGGGIVPDNRLGREFRDAQGRLNQSIAQVCDTVVLVTAGQPLMIKPAVTPRLVF</sequence>
<evidence type="ECO:0000256" key="16">
    <source>
        <dbReference type="PIRSR" id="PIRSR006135-2"/>
    </source>
</evidence>
<comment type="catalytic activity">
    <reaction evidence="1 14">
        <text>adenosylcob(III)inamide + ATP = adenosylcob(III)inamide phosphate + ADP + H(+)</text>
        <dbReference type="Rhea" id="RHEA:15769"/>
        <dbReference type="ChEBI" id="CHEBI:2480"/>
        <dbReference type="ChEBI" id="CHEBI:15378"/>
        <dbReference type="ChEBI" id="CHEBI:30616"/>
        <dbReference type="ChEBI" id="CHEBI:58502"/>
        <dbReference type="ChEBI" id="CHEBI:456216"/>
        <dbReference type="EC" id="2.7.1.156"/>
    </reaction>
</comment>
<keyword evidence="11 14" id="KW-0418">Kinase</keyword>
<feature type="binding site" evidence="16">
    <location>
        <begin position="62"/>
        <end position="65"/>
    </location>
    <ligand>
        <name>GTP</name>
        <dbReference type="ChEBI" id="CHEBI:37565"/>
    </ligand>
</feature>
<comment type="pathway">
    <text evidence="5 14">Cofactor biosynthesis; adenosylcobalamin biosynthesis; adenosylcobalamin from cob(II)yrinate a,c-diamide: step 6/7.</text>
</comment>
<dbReference type="PIRSF" id="PIRSF006135">
    <property type="entry name" value="CobU"/>
    <property type="match status" value="1"/>
</dbReference>
<dbReference type="GO" id="GO:0005525">
    <property type="term" value="F:GTP binding"/>
    <property type="evidence" value="ECO:0007669"/>
    <property type="project" value="UniProtKB-UniRule"/>
</dbReference>
<evidence type="ECO:0000256" key="15">
    <source>
        <dbReference type="PIRSR" id="PIRSR006135-1"/>
    </source>
</evidence>
<evidence type="ECO:0000256" key="9">
    <source>
        <dbReference type="ARBA" id="ARBA00022679"/>
    </source>
</evidence>
<comment type="catalytic activity">
    <reaction evidence="3">
        <text>adenosylcob(III)inamide + GTP = adenosylcob(III)inamide phosphate + GDP + H(+)</text>
        <dbReference type="Rhea" id="RHEA:15765"/>
        <dbReference type="ChEBI" id="CHEBI:2480"/>
        <dbReference type="ChEBI" id="CHEBI:15378"/>
        <dbReference type="ChEBI" id="CHEBI:37565"/>
        <dbReference type="ChEBI" id="CHEBI:58189"/>
        <dbReference type="ChEBI" id="CHEBI:58502"/>
        <dbReference type="EC" id="2.7.1.156"/>
    </reaction>
</comment>
<dbReference type="EC" id="2.7.1.156" evidence="14"/>
<evidence type="ECO:0000256" key="14">
    <source>
        <dbReference type="PIRNR" id="PIRNR006135"/>
    </source>
</evidence>
<evidence type="ECO:0000256" key="10">
    <source>
        <dbReference type="ARBA" id="ARBA00022741"/>
    </source>
</evidence>
<reference evidence="17" key="1">
    <citation type="submission" date="2022-05" db="EMBL/GenBank/DDBJ databases">
        <authorList>
            <person name="Pankratov T."/>
        </authorList>
    </citation>
    <scope>NUCLEOTIDE SEQUENCE</scope>
    <source>
        <strain evidence="17">BP6-180914</strain>
    </source>
</reference>
<feature type="binding site" evidence="16">
    <location>
        <begin position="20"/>
        <end position="27"/>
    </location>
    <ligand>
        <name>GTP</name>
        <dbReference type="ChEBI" id="CHEBI:37565"/>
    </ligand>
</feature>
<dbReference type="EMBL" id="JAMOIM010000020">
    <property type="protein sequence ID" value="MCW6511062.1"/>
    <property type="molecule type" value="Genomic_DNA"/>
</dbReference>
<keyword evidence="13 14" id="KW-0342">GTP-binding</keyword>
<feature type="binding site" evidence="16">
    <location>
        <position position="73"/>
    </location>
    <ligand>
        <name>GTP</name>
        <dbReference type="ChEBI" id="CHEBI:37565"/>
    </ligand>
</feature>
<feature type="binding site" evidence="16">
    <location>
        <begin position="45"/>
        <end position="47"/>
    </location>
    <ligand>
        <name>GTP</name>
        <dbReference type="ChEBI" id="CHEBI:37565"/>
    </ligand>
</feature>
<dbReference type="Gene3D" id="3.40.50.300">
    <property type="entry name" value="P-loop containing nucleotide triphosphate hydrolases"/>
    <property type="match status" value="1"/>
</dbReference>
<evidence type="ECO:0000256" key="12">
    <source>
        <dbReference type="ARBA" id="ARBA00022840"/>
    </source>
</evidence>
<keyword evidence="9 14" id="KW-0808">Transferase</keyword>
<dbReference type="GO" id="GO:0008820">
    <property type="term" value="F:cobinamide phosphate guanylyltransferase activity"/>
    <property type="evidence" value="ECO:0007669"/>
    <property type="project" value="UniProtKB-UniRule"/>
</dbReference>
<evidence type="ECO:0000256" key="13">
    <source>
        <dbReference type="ARBA" id="ARBA00023134"/>
    </source>
</evidence>
<keyword evidence="12 14" id="KW-0067">ATP-binding</keyword>
<comment type="function">
    <text evidence="4 14">Catalyzes ATP-dependent phosphorylation of adenosylcobinamide and addition of GMP to adenosylcobinamide phosphate.</text>
</comment>
<name>A0AA41Z159_9HYPH</name>
<comment type="catalytic activity">
    <reaction evidence="2 14">
        <text>adenosylcob(III)inamide phosphate + GTP + H(+) = adenosylcob(III)inamide-GDP + diphosphate</text>
        <dbReference type="Rhea" id="RHEA:22712"/>
        <dbReference type="ChEBI" id="CHEBI:15378"/>
        <dbReference type="ChEBI" id="CHEBI:33019"/>
        <dbReference type="ChEBI" id="CHEBI:37565"/>
        <dbReference type="ChEBI" id="CHEBI:58502"/>
        <dbReference type="ChEBI" id="CHEBI:60487"/>
        <dbReference type="EC" id="2.7.7.62"/>
    </reaction>
</comment>
<comment type="similarity">
    <text evidence="7 14">Belongs to the CobU/CobP family.</text>
</comment>
<comment type="pathway">
    <text evidence="6 14">Cofactor biosynthesis; adenosylcobalamin biosynthesis; adenosylcobalamin from cob(II)yrinate a,c-diamide: step 5/7.</text>
</comment>
<feature type="binding site" evidence="16">
    <location>
        <position position="95"/>
    </location>
    <ligand>
        <name>GTP</name>
        <dbReference type="ChEBI" id="CHEBI:37565"/>
    </ligand>
</feature>
<dbReference type="GO" id="GO:0009236">
    <property type="term" value="P:cobalamin biosynthetic process"/>
    <property type="evidence" value="ECO:0007669"/>
    <property type="project" value="UniProtKB-UniRule"/>
</dbReference>
<evidence type="ECO:0000256" key="2">
    <source>
        <dbReference type="ARBA" id="ARBA00000711"/>
    </source>
</evidence>
<organism evidence="17 18">
    <name type="scientific">Lichenifustis flavocetrariae</name>
    <dbReference type="NCBI Taxonomy" id="2949735"/>
    <lineage>
        <taxon>Bacteria</taxon>
        <taxon>Pseudomonadati</taxon>
        <taxon>Pseudomonadota</taxon>
        <taxon>Alphaproteobacteria</taxon>
        <taxon>Hyphomicrobiales</taxon>
        <taxon>Lichenihabitantaceae</taxon>
        <taxon>Lichenifustis</taxon>
    </lineage>
</organism>
<keyword evidence="17" id="KW-0548">Nucleotidyltransferase</keyword>
<dbReference type="PANTHER" id="PTHR34848">
    <property type="match status" value="1"/>
</dbReference>
<protein>
    <recommendedName>
        <fullName evidence="14">Bifunctional adenosylcobalamin biosynthesis protein</fullName>
        <ecNumber evidence="14">2.7.1.156</ecNumber>
        <ecNumber evidence="14">2.7.7.62</ecNumber>
    </recommendedName>
</protein>
<dbReference type="InterPro" id="IPR003203">
    <property type="entry name" value="CobU/CobP"/>
</dbReference>
<evidence type="ECO:0000313" key="18">
    <source>
        <dbReference type="Proteomes" id="UP001165667"/>
    </source>
</evidence>
<dbReference type="GO" id="GO:0005524">
    <property type="term" value="F:ATP binding"/>
    <property type="evidence" value="ECO:0007669"/>
    <property type="project" value="UniProtKB-UniRule"/>
</dbReference>
<dbReference type="SUPFAM" id="SSF52540">
    <property type="entry name" value="P-loop containing nucleoside triphosphate hydrolases"/>
    <property type="match status" value="1"/>
</dbReference>
<accession>A0AA41Z159</accession>
<evidence type="ECO:0000256" key="6">
    <source>
        <dbReference type="ARBA" id="ARBA00005159"/>
    </source>
</evidence>
<dbReference type="InterPro" id="IPR027417">
    <property type="entry name" value="P-loop_NTPase"/>
</dbReference>
<dbReference type="GO" id="GO:0043752">
    <property type="term" value="F:adenosylcobinamide kinase activity"/>
    <property type="evidence" value="ECO:0007669"/>
    <property type="project" value="UniProtKB-EC"/>
</dbReference>
<gene>
    <name evidence="17" type="primary">cobU</name>
    <name evidence="17" type="ORF">M8523_23935</name>
</gene>
<evidence type="ECO:0000313" key="17">
    <source>
        <dbReference type="EMBL" id="MCW6511062.1"/>
    </source>
</evidence>
<dbReference type="NCBIfam" id="NF004469">
    <property type="entry name" value="PRK05800.1"/>
    <property type="match status" value="1"/>
</dbReference>
<evidence type="ECO:0000256" key="11">
    <source>
        <dbReference type="ARBA" id="ARBA00022777"/>
    </source>
</evidence>
<dbReference type="CDD" id="cd00544">
    <property type="entry name" value="CobU"/>
    <property type="match status" value="1"/>
</dbReference>
<keyword evidence="18" id="KW-1185">Reference proteome</keyword>
<evidence type="ECO:0000256" key="3">
    <source>
        <dbReference type="ARBA" id="ARBA00001522"/>
    </source>
</evidence>